<reference evidence="5" key="1">
    <citation type="journal article" date="2021" name="PeerJ">
        <title>Extensive microbial diversity within the chicken gut microbiome revealed by metagenomics and culture.</title>
        <authorList>
            <person name="Gilroy R."/>
            <person name="Ravi A."/>
            <person name="Getino M."/>
            <person name="Pursley I."/>
            <person name="Horton D.L."/>
            <person name="Alikhan N.F."/>
            <person name="Baker D."/>
            <person name="Gharbi K."/>
            <person name="Hall N."/>
            <person name="Watson M."/>
            <person name="Adriaenssens E.M."/>
            <person name="Foster-Nyarko E."/>
            <person name="Jarju S."/>
            <person name="Secka A."/>
            <person name="Antonio M."/>
            <person name="Oren A."/>
            <person name="Chaudhuri R.R."/>
            <person name="La Ragione R."/>
            <person name="Hildebrand F."/>
            <person name="Pallen M.J."/>
        </authorList>
    </citation>
    <scope>NUCLEOTIDE SEQUENCE</scope>
    <source>
        <strain evidence="5">ChiBcec1-1630</strain>
    </source>
</reference>
<name>A0A9D2QIK1_9FIRM</name>
<dbReference type="Proteomes" id="UP000823922">
    <property type="component" value="Unassembled WGS sequence"/>
</dbReference>
<protein>
    <submittedName>
        <fullName evidence="5">Chitobiase/beta-hexosaminidase C-terminal domain-containing protein</fullName>
    </submittedName>
</protein>
<comment type="caution">
    <text evidence="5">The sequence shown here is derived from an EMBL/GenBank/DDBJ whole genome shotgun (WGS) entry which is preliminary data.</text>
</comment>
<evidence type="ECO:0000313" key="5">
    <source>
        <dbReference type="EMBL" id="HJC87265.1"/>
    </source>
</evidence>
<evidence type="ECO:0000256" key="1">
    <source>
        <dbReference type="PROSITE-ProRule" id="PRU00339"/>
    </source>
</evidence>
<dbReference type="InterPro" id="IPR011990">
    <property type="entry name" value="TPR-like_helical_dom_sf"/>
</dbReference>
<proteinExistence type="predicted"/>
<accession>A0A9D2QIK1</accession>
<dbReference type="SUPFAM" id="SSF48452">
    <property type="entry name" value="TPR-like"/>
    <property type="match status" value="1"/>
</dbReference>
<feature type="domain" description="GH29D-like beta-sandwich" evidence="4">
    <location>
        <begin position="303"/>
        <end position="364"/>
    </location>
</feature>
<evidence type="ECO:0000313" key="6">
    <source>
        <dbReference type="Proteomes" id="UP000823922"/>
    </source>
</evidence>
<feature type="transmembrane region" description="Helical" evidence="3">
    <location>
        <begin position="79"/>
        <end position="102"/>
    </location>
</feature>
<feature type="compositionally biased region" description="Polar residues" evidence="2">
    <location>
        <begin position="498"/>
        <end position="511"/>
    </location>
</feature>
<feature type="domain" description="GH29D-like beta-sandwich" evidence="4">
    <location>
        <begin position="221"/>
        <end position="283"/>
    </location>
</feature>
<keyword evidence="1" id="KW-0802">TPR repeat</keyword>
<dbReference type="InterPro" id="IPR059177">
    <property type="entry name" value="GH29D-like_dom"/>
</dbReference>
<evidence type="ECO:0000256" key="2">
    <source>
        <dbReference type="SAM" id="MobiDB-lite"/>
    </source>
</evidence>
<feature type="region of interest" description="Disordered" evidence="2">
    <location>
        <begin position="470"/>
        <end position="511"/>
    </location>
</feature>
<dbReference type="InterPro" id="IPR019734">
    <property type="entry name" value="TPR_rpt"/>
</dbReference>
<sequence length="511" mass="56725">MKCPRCGSEMKDGMLFCEHCGEEIRIVQDFEPEIDGIVTGFENASNVRQTKVNMENRGEGREIPGLNPAKKRFSRKRRFFLAVSGAILLIVCIFAAIVGLRFQNADYQYQRAMRYIQAGAFDMACAYAERAVRLAPDESEYLAAYAVCLAQTGLREETEDVCFRILELDASNEQAYRALVAIYEEDGEYEKINELLLSCPDEQIVSSYPAYVAKPPEFSYESGIYDKALSLRLSANTSGTIYYTLDGSEPDENSLTYASPIFLESGAYRIRAVFVNQYGVSSEEAEGNYYVDVTVPEAPQVSPEEGSYSRPTLITVTGGENCKIYYTTDGTTPTQDKTEYTGPFPMPVGVTKFRFICYSLAGAAGEETQVTYSLNLHASLSIEAARNRLLIELMAADVIQDMDGTVETGTGHYVYNYRCAVTIDGVDYYLYREYYEDDAGNSAATGTDYVVDIMNGTCYKALQTVQAEAEPAVTGREAEAGEEQEEAGAETKEAVQDPWSSLTLEEIYSQD</sequence>
<feature type="repeat" description="TPR" evidence="1">
    <location>
        <begin position="105"/>
        <end position="138"/>
    </location>
</feature>
<keyword evidence="3" id="KW-1133">Transmembrane helix</keyword>
<reference evidence="5" key="2">
    <citation type="submission" date="2021-04" db="EMBL/GenBank/DDBJ databases">
        <authorList>
            <person name="Gilroy R."/>
        </authorList>
    </citation>
    <scope>NUCLEOTIDE SEQUENCE</scope>
    <source>
        <strain evidence="5">ChiBcec1-1630</strain>
    </source>
</reference>
<gene>
    <name evidence="5" type="ORF">H9926_04530</name>
</gene>
<organism evidence="5 6">
    <name type="scientific">Candidatus Eisenbergiella intestinigallinarum</name>
    <dbReference type="NCBI Taxonomy" id="2838549"/>
    <lineage>
        <taxon>Bacteria</taxon>
        <taxon>Bacillati</taxon>
        <taxon>Bacillota</taxon>
        <taxon>Clostridia</taxon>
        <taxon>Lachnospirales</taxon>
        <taxon>Lachnospiraceae</taxon>
        <taxon>Eisenbergiella</taxon>
    </lineage>
</organism>
<evidence type="ECO:0000256" key="3">
    <source>
        <dbReference type="SAM" id="Phobius"/>
    </source>
</evidence>
<dbReference type="AlphaFoldDB" id="A0A9D2QIK1"/>
<keyword evidence="3" id="KW-0472">Membrane</keyword>
<evidence type="ECO:0000259" key="4">
    <source>
        <dbReference type="Pfam" id="PF13290"/>
    </source>
</evidence>
<dbReference type="PROSITE" id="PS50005">
    <property type="entry name" value="TPR"/>
    <property type="match status" value="1"/>
</dbReference>
<dbReference type="EMBL" id="DWVS01000111">
    <property type="protein sequence ID" value="HJC87265.1"/>
    <property type="molecule type" value="Genomic_DNA"/>
</dbReference>
<keyword evidence="3" id="KW-0812">Transmembrane</keyword>
<dbReference type="Pfam" id="PF13290">
    <property type="entry name" value="CHB_HEX_C_1"/>
    <property type="match status" value="2"/>
</dbReference>
<dbReference type="Gene3D" id="1.25.40.10">
    <property type="entry name" value="Tetratricopeptide repeat domain"/>
    <property type="match status" value="1"/>
</dbReference>